<feature type="signal peptide" evidence="2">
    <location>
        <begin position="1"/>
        <end position="16"/>
    </location>
</feature>
<feature type="compositionally biased region" description="Low complexity" evidence="1">
    <location>
        <begin position="542"/>
        <end position="552"/>
    </location>
</feature>
<sequence>MRLFVLGLLALGSVQAFSVVRTIQPQPQPHPQLLAYAPARGEFPVVSGLAQGYVRYLDGTGAERLLAYNYPEPLNGIRASTSLLRSGLASEEQPQDTALFRAWCEQRYNAMRLELERLRAQGLQPSPQMMAQFEPLEQIVKYSAFDAVPGLSPEVQRARDEHLRIWNEARLEVLRAEQAQQLTGHYQPQEQIVQVKTTQKQQQQATPVIYGQQFQIKSAEAPQTHSYGQNPFLVKSATITGYTQETPQPVEETPEVKLAREQHLKQFFAALHRQPEAVPELPILKTIPGIQQPQANIKTVSYVEQQQQQQQSPQPVEETPEVKLAREQHLKQFNEALQRQPIAETNVKAAPQVKYETAQSDASFKFPTGNLQTPQAVEETEEVKLAREQHLKQFNEALQRQPIDVQQQPLVPSAQFAPQIKAIEQPIAQPIEDTPEVKLARRQHLQLLNKAKVRAEDKLEDIKDMIRLEELERDEEKLRERERQVMEQKEAALERLREEERLSQESRLLQAEQLKIEEEDRQRLYAERQAEQQELKSTKNYDTGSETTTTSDSDSDSLPLFLGATEGGSIKLLSSQAAPAPAQTQASTISQQQSVQNGFFLRIQTSQPNAIQTSTAPIGAPAFVYTDKAAPAAFIQPYTVKETYSQASPAGATELELATREHLRAHEIALEQLRLANLQQPWNPDCNH</sequence>
<dbReference type="Proteomes" id="UP001500889">
    <property type="component" value="Chromosome E"/>
</dbReference>
<proteinExistence type="predicted"/>
<evidence type="ECO:0000313" key="3">
    <source>
        <dbReference type="EMBL" id="BFG05386.1"/>
    </source>
</evidence>
<gene>
    <name evidence="3" type="ORF">DMAD_04132</name>
</gene>
<evidence type="ECO:0000256" key="2">
    <source>
        <dbReference type="SAM" id="SignalP"/>
    </source>
</evidence>
<name>A0AAU9GCM0_DROMD</name>
<feature type="chain" id="PRO_5043381300" evidence="2">
    <location>
        <begin position="17"/>
        <end position="688"/>
    </location>
</feature>
<dbReference type="EMBL" id="AP029267">
    <property type="protein sequence ID" value="BFG05386.1"/>
    <property type="molecule type" value="Genomic_DNA"/>
</dbReference>
<reference evidence="3 4" key="1">
    <citation type="submission" date="2024-02" db="EMBL/GenBank/DDBJ databases">
        <title>A chromosome-level genome assembly of Drosophila madeirensis, a fruit fly species endemic to Madeira island.</title>
        <authorList>
            <person name="Tomihara K."/>
            <person name="Llopart A."/>
            <person name="Yamamoto D."/>
        </authorList>
    </citation>
    <scope>NUCLEOTIDE SEQUENCE [LARGE SCALE GENOMIC DNA]</scope>
    <source>
        <strain evidence="3 4">RF1</strain>
    </source>
</reference>
<organism evidence="3 4">
    <name type="scientific">Drosophila madeirensis</name>
    <name type="common">Fruit fly</name>
    <dbReference type="NCBI Taxonomy" id="30013"/>
    <lineage>
        <taxon>Eukaryota</taxon>
        <taxon>Metazoa</taxon>
        <taxon>Ecdysozoa</taxon>
        <taxon>Arthropoda</taxon>
        <taxon>Hexapoda</taxon>
        <taxon>Insecta</taxon>
        <taxon>Pterygota</taxon>
        <taxon>Neoptera</taxon>
        <taxon>Endopterygota</taxon>
        <taxon>Diptera</taxon>
        <taxon>Brachycera</taxon>
        <taxon>Muscomorpha</taxon>
        <taxon>Ephydroidea</taxon>
        <taxon>Drosophilidae</taxon>
        <taxon>Drosophila</taxon>
        <taxon>Sophophora</taxon>
    </lineage>
</organism>
<feature type="region of interest" description="Disordered" evidence="1">
    <location>
        <begin position="530"/>
        <end position="561"/>
    </location>
</feature>
<feature type="compositionally biased region" description="Basic and acidic residues" evidence="1">
    <location>
        <begin position="530"/>
        <end position="539"/>
    </location>
</feature>
<dbReference type="AlphaFoldDB" id="A0AAU9GCM0"/>
<protein>
    <submittedName>
        <fullName evidence="3">Trichohyalin</fullName>
    </submittedName>
</protein>
<keyword evidence="4" id="KW-1185">Reference proteome</keyword>
<evidence type="ECO:0000313" key="4">
    <source>
        <dbReference type="Proteomes" id="UP001500889"/>
    </source>
</evidence>
<evidence type="ECO:0000256" key="1">
    <source>
        <dbReference type="SAM" id="MobiDB-lite"/>
    </source>
</evidence>
<accession>A0AAU9GCM0</accession>
<keyword evidence="2" id="KW-0732">Signal</keyword>